<dbReference type="InterPro" id="IPR036852">
    <property type="entry name" value="Peptidase_S8/S53_dom_sf"/>
</dbReference>
<dbReference type="CDD" id="cd07473">
    <property type="entry name" value="Peptidases_S8_Subtilisin_like"/>
    <property type="match status" value="1"/>
</dbReference>
<organism evidence="9 10">
    <name type="scientific">Segatella bryantii</name>
    <name type="common">Prevotella bryantii</name>
    <dbReference type="NCBI Taxonomy" id="77095"/>
    <lineage>
        <taxon>Bacteria</taxon>
        <taxon>Pseudomonadati</taxon>
        <taxon>Bacteroidota</taxon>
        <taxon>Bacteroidia</taxon>
        <taxon>Bacteroidales</taxon>
        <taxon>Prevotellaceae</taxon>
        <taxon>Segatella</taxon>
    </lineage>
</organism>
<dbReference type="InterPro" id="IPR051048">
    <property type="entry name" value="Peptidase_S8/S53_subtilisin"/>
</dbReference>
<comment type="similarity">
    <text evidence="1 5">Belongs to the peptidase S8 family.</text>
</comment>
<dbReference type="SUPFAM" id="SSF52743">
    <property type="entry name" value="Subtilisin-like"/>
    <property type="match status" value="1"/>
</dbReference>
<dbReference type="PROSITE" id="PS51892">
    <property type="entry name" value="SUBTILASE"/>
    <property type="match status" value="1"/>
</dbReference>
<feature type="domain" description="Peptidase S8/S53" evidence="6">
    <location>
        <begin position="190"/>
        <end position="499"/>
    </location>
</feature>
<dbReference type="EMBL" id="BPTR01000001">
    <property type="protein sequence ID" value="GJG28311.1"/>
    <property type="molecule type" value="Genomic_DNA"/>
</dbReference>
<evidence type="ECO:0000256" key="1">
    <source>
        <dbReference type="ARBA" id="ARBA00011073"/>
    </source>
</evidence>
<keyword evidence="4 5" id="KW-0720">Serine protease</keyword>
<reference evidence="9" key="1">
    <citation type="submission" date="2021-08" db="EMBL/GenBank/DDBJ databases">
        <title>Prevotella lacticifex sp. nov., isolated from rumen of cow.</title>
        <authorList>
            <person name="Shinkai T."/>
            <person name="Ikeyama N."/>
            <person name="Kumagai M."/>
            <person name="Ohmori H."/>
            <person name="Sakamoto M."/>
            <person name="Ohkuma M."/>
            <person name="Mitsumori M."/>
        </authorList>
    </citation>
    <scope>NUCLEOTIDE SEQUENCE</scope>
    <source>
        <strain evidence="9">DSM 11371</strain>
    </source>
</reference>
<dbReference type="Proteomes" id="UP000887043">
    <property type="component" value="Unassembled WGS sequence"/>
</dbReference>
<proteinExistence type="inferred from homology"/>
<evidence type="ECO:0008006" key="11">
    <source>
        <dbReference type="Google" id="ProtNLM"/>
    </source>
</evidence>
<keyword evidence="3 5" id="KW-0378">Hydrolase</keyword>
<dbReference type="PANTHER" id="PTHR43399:SF4">
    <property type="entry name" value="CELL WALL-ASSOCIATED PROTEASE"/>
    <property type="match status" value="1"/>
</dbReference>
<dbReference type="InterPro" id="IPR023828">
    <property type="entry name" value="Peptidase_S8_Ser-AS"/>
</dbReference>
<dbReference type="InterPro" id="IPR026444">
    <property type="entry name" value="Secre_tail"/>
</dbReference>
<evidence type="ECO:0000313" key="9">
    <source>
        <dbReference type="EMBL" id="GJG28311.1"/>
    </source>
</evidence>
<dbReference type="GO" id="GO:0006508">
    <property type="term" value="P:proteolysis"/>
    <property type="evidence" value="ECO:0007669"/>
    <property type="project" value="UniProtKB-KW"/>
</dbReference>
<evidence type="ECO:0000256" key="5">
    <source>
        <dbReference type="PROSITE-ProRule" id="PRU01240"/>
    </source>
</evidence>
<dbReference type="NCBIfam" id="TIGR04183">
    <property type="entry name" value="Por_Secre_tail"/>
    <property type="match status" value="1"/>
</dbReference>
<dbReference type="Pfam" id="PF16361">
    <property type="entry name" value="Peptidase_S8_N"/>
    <property type="match status" value="1"/>
</dbReference>
<evidence type="ECO:0000256" key="4">
    <source>
        <dbReference type="ARBA" id="ARBA00022825"/>
    </source>
</evidence>
<dbReference type="Pfam" id="PF00082">
    <property type="entry name" value="Peptidase_S8"/>
    <property type="match status" value="1"/>
</dbReference>
<feature type="domain" description="Secretion system C-terminal sorting" evidence="8">
    <location>
        <begin position="836"/>
        <end position="913"/>
    </location>
</feature>
<evidence type="ECO:0000313" key="10">
    <source>
        <dbReference type="Proteomes" id="UP000887043"/>
    </source>
</evidence>
<evidence type="ECO:0000256" key="3">
    <source>
        <dbReference type="ARBA" id="ARBA00022801"/>
    </source>
</evidence>
<dbReference type="Pfam" id="PF18962">
    <property type="entry name" value="Por_Secre_tail"/>
    <property type="match status" value="1"/>
</dbReference>
<gene>
    <name evidence="9" type="ORF">PRRU23_20110</name>
</gene>
<name>A0AA37I3B5_SEGBR</name>
<dbReference type="AlphaFoldDB" id="A0AA37I3B5"/>
<dbReference type="InterPro" id="IPR034204">
    <property type="entry name" value="PfSUB1-like_cat_dom"/>
</dbReference>
<evidence type="ECO:0000259" key="7">
    <source>
        <dbReference type="Pfam" id="PF16361"/>
    </source>
</evidence>
<dbReference type="PANTHER" id="PTHR43399">
    <property type="entry name" value="SUBTILISIN-RELATED"/>
    <property type="match status" value="1"/>
</dbReference>
<dbReference type="InterPro" id="IPR022398">
    <property type="entry name" value="Peptidase_S8_His-AS"/>
</dbReference>
<accession>A0AA37I3B5</accession>
<dbReference type="InterPro" id="IPR000209">
    <property type="entry name" value="Peptidase_S8/S53_dom"/>
</dbReference>
<dbReference type="Gene3D" id="3.40.50.200">
    <property type="entry name" value="Peptidase S8/S53 domain"/>
    <property type="match status" value="1"/>
</dbReference>
<keyword evidence="2 5" id="KW-0645">Protease</keyword>
<comment type="caution">
    <text evidence="9">The sequence shown here is derived from an EMBL/GenBank/DDBJ whole genome shotgun (WGS) entry which is preliminary data.</text>
</comment>
<evidence type="ECO:0000256" key="2">
    <source>
        <dbReference type="ARBA" id="ARBA00022670"/>
    </source>
</evidence>
<feature type="active site" description="Charge relay system" evidence="5">
    <location>
        <position position="464"/>
    </location>
</feature>
<evidence type="ECO:0000259" key="6">
    <source>
        <dbReference type="Pfam" id="PF00082"/>
    </source>
</evidence>
<dbReference type="PROSITE" id="PS00138">
    <property type="entry name" value="SUBTILASE_SER"/>
    <property type="match status" value="1"/>
</dbReference>
<feature type="active site" description="Charge relay system" evidence="5">
    <location>
        <position position="197"/>
    </location>
</feature>
<dbReference type="PROSITE" id="PS00137">
    <property type="entry name" value="SUBTILASE_HIS"/>
    <property type="match status" value="1"/>
</dbReference>
<feature type="active site" description="Charge relay system" evidence="5">
    <location>
        <position position="251"/>
    </location>
</feature>
<dbReference type="InterPro" id="IPR032304">
    <property type="entry name" value="Peptidase_S8_N"/>
</dbReference>
<dbReference type="PRINTS" id="PR00723">
    <property type="entry name" value="SUBTILISIN"/>
</dbReference>
<feature type="domain" description="Subtilase N-terminal" evidence="7">
    <location>
        <begin position="18"/>
        <end position="154"/>
    </location>
</feature>
<protein>
    <recommendedName>
        <fullName evidence="11">Fibronectin type-III domain-containing protein</fullName>
    </recommendedName>
</protein>
<dbReference type="InterPro" id="IPR013783">
    <property type="entry name" value="Ig-like_fold"/>
</dbReference>
<sequence length="915" mass="100161">MVDYSNAPQTESISHDKISIKLKSEYAAQINNNSNTLTLPTGCSELDSYLRQIGSSHITRIFPYAGKDEDRQRMAGLNLWYTVYIDKNPTSISRAMAMTTTTDVATYVEPVYHPQLESYTITRVDSKVKKTDTRATTGFNDPLYIRQWDFKNDGTIGNYVDAKGQQIISSMKGADINIEPAWKITTGSPNVIVAVTDGGVDLSHPDLQGSLWCNEGEIPGNGIDDDNNGYVDDYYGYNFVDDTCAIEPTRHGTHVAGTIAARNNNGLGVCGIAGGNGNPDTGVKIMCCQIFKDNPDYDENDPNSSETIGTGDRNLDAAAIVYSANNGAIISQNSWGFGQMYQFTPQVIKEAIAYFNENAGGEHTKKPVMKGGVVIFAAGNDGTDSPQYPAAEENVISVAAFNPDYEASWYTNYGETVDLAAPGGTQTIYSKYPEENGSPTSAILSTVPRNAEGRYGYAYMQGTSMACPHVSGIAALIASHFGGPDFTAAELRQRLLSSVKGMDYNEYVSHTYHDGMGLGYVDALMALTDYNQNIKPETPVFISDSIRQGYGSVSVSWKSKNQGSDGSLQYYRLYYSTSPITLSNYQQAASHRINANYAVADQIFTRTNSRALSNTTYYFAVQAVARNGKASEVAILDHGISTLKNHPPVITTNVENKRITLAGNDQADVIFHVYDPDGHKCSYSLTNGSQLSVSHTGDDIKVHINASKYIPGIYPFKLTVKDEYNAETTLNFVVEIIADHIPSVKSSTPRVHLAVGQTTVVNLLQYIDDEKPEALQLTVTPSTNLTLHQEGKNVTLKGTSWGEGYIKVEATDEHGQTGKFQIPVFVYTNPGIYALYPTIATSTIYLRVGDDIEGQCTVSIRNAAGKRVRKLSFNTTNLDAQKRTWLIDISQLTSGSYTLTLSHKNQSYEEKFIKE</sequence>
<dbReference type="Gene3D" id="2.60.40.10">
    <property type="entry name" value="Immunoglobulins"/>
    <property type="match status" value="1"/>
</dbReference>
<dbReference type="InterPro" id="IPR015500">
    <property type="entry name" value="Peptidase_S8_subtilisin-rel"/>
</dbReference>
<dbReference type="GO" id="GO:0004252">
    <property type="term" value="F:serine-type endopeptidase activity"/>
    <property type="evidence" value="ECO:0007669"/>
    <property type="project" value="UniProtKB-UniRule"/>
</dbReference>
<evidence type="ECO:0000259" key="8">
    <source>
        <dbReference type="Pfam" id="PF18962"/>
    </source>
</evidence>